<gene>
    <name evidence="7" type="ORF">GCM10023187_21000</name>
</gene>
<keyword evidence="2 5" id="KW-0547">Nucleotide-binding</keyword>
<sequence length="397" mass="44409">MSPVHPLLHQVVADYRLTEYLGAGGMGEVFKAVHQASGQPAAVKVLYRPEFAARFRNEAYVQASVSHPHIAALYEYSLLDNRPALIMELVEGRPLDELLRKRERFGNAETIRIFGQIAGAVAYLHQQGIIHRDIKPSNVRIRPDGQAKLLDFGISKGKFTPQLTQAGHIVGTSEYMAPEQFRHQVALTSDVWSLGVLLYELTTGHLPFDDKNPLMLRRQIERGQYTPPRLLNPALAPHLADLITACLQPNPARRPTATGLVRALTPGQPVERLRTLTQEAQQWVRSGQNTFGLILAGAILLSTGLWFWFGSPAQPEPPEPEVLVKPTRYEQIQVEVVNADYDVQLVLPDGSVQNKEPFVVNRIPGEALPITIRHQGVERQFVIDPGVNHLYQCYFDK</sequence>
<dbReference type="InterPro" id="IPR017441">
    <property type="entry name" value="Protein_kinase_ATP_BS"/>
</dbReference>
<keyword evidence="8" id="KW-1185">Reference proteome</keyword>
<dbReference type="SUPFAM" id="SSF56112">
    <property type="entry name" value="Protein kinase-like (PK-like)"/>
    <property type="match status" value="1"/>
</dbReference>
<evidence type="ECO:0000256" key="3">
    <source>
        <dbReference type="ARBA" id="ARBA00022777"/>
    </source>
</evidence>
<proteinExistence type="predicted"/>
<dbReference type="PROSITE" id="PS00107">
    <property type="entry name" value="PROTEIN_KINASE_ATP"/>
    <property type="match status" value="1"/>
</dbReference>
<feature type="binding site" evidence="5">
    <location>
        <position position="44"/>
    </location>
    <ligand>
        <name>ATP</name>
        <dbReference type="ChEBI" id="CHEBI:30616"/>
    </ligand>
</feature>
<accession>A0ABP8KDG6</accession>
<keyword evidence="4 5" id="KW-0067">ATP-binding</keyword>
<name>A0ABP8KDG6_9BACT</name>
<dbReference type="PANTHER" id="PTHR43289">
    <property type="entry name" value="MITOGEN-ACTIVATED PROTEIN KINASE KINASE KINASE 20-RELATED"/>
    <property type="match status" value="1"/>
</dbReference>
<dbReference type="Proteomes" id="UP001500936">
    <property type="component" value="Unassembled WGS sequence"/>
</dbReference>
<dbReference type="PROSITE" id="PS50011">
    <property type="entry name" value="PROTEIN_KINASE_DOM"/>
    <property type="match status" value="1"/>
</dbReference>
<evidence type="ECO:0000256" key="2">
    <source>
        <dbReference type="ARBA" id="ARBA00022741"/>
    </source>
</evidence>
<comment type="caution">
    <text evidence="7">The sequence shown here is derived from an EMBL/GenBank/DDBJ whole genome shotgun (WGS) entry which is preliminary data.</text>
</comment>
<keyword evidence="3" id="KW-0418">Kinase</keyword>
<dbReference type="InterPro" id="IPR011009">
    <property type="entry name" value="Kinase-like_dom_sf"/>
</dbReference>
<dbReference type="CDD" id="cd14014">
    <property type="entry name" value="STKc_PknB_like"/>
    <property type="match status" value="1"/>
</dbReference>
<evidence type="ECO:0000313" key="8">
    <source>
        <dbReference type="Proteomes" id="UP001500936"/>
    </source>
</evidence>
<evidence type="ECO:0000256" key="1">
    <source>
        <dbReference type="ARBA" id="ARBA00022679"/>
    </source>
</evidence>
<dbReference type="PANTHER" id="PTHR43289:SF6">
    <property type="entry name" value="SERINE_THREONINE-PROTEIN KINASE NEKL-3"/>
    <property type="match status" value="1"/>
</dbReference>
<keyword evidence="1" id="KW-0808">Transferase</keyword>
<evidence type="ECO:0000256" key="5">
    <source>
        <dbReference type="PROSITE-ProRule" id="PRU10141"/>
    </source>
</evidence>
<dbReference type="InterPro" id="IPR000719">
    <property type="entry name" value="Prot_kinase_dom"/>
</dbReference>
<dbReference type="SMART" id="SM00220">
    <property type="entry name" value="S_TKc"/>
    <property type="match status" value="1"/>
</dbReference>
<evidence type="ECO:0000259" key="6">
    <source>
        <dbReference type="PROSITE" id="PS50011"/>
    </source>
</evidence>
<organism evidence="7 8">
    <name type="scientific">Nibrella viscosa</name>
    <dbReference type="NCBI Taxonomy" id="1084524"/>
    <lineage>
        <taxon>Bacteria</taxon>
        <taxon>Pseudomonadati</taxon>
        <taxon>Bacteroidota</taxon>
        <taxon>Cytophagia</taxon>
        <taxon>Cytophagales</taxon>
        <taxon>Spirosomataceae</taxon>
        <taxon>Nibrella</taxon>
    </lineage>
</organism>
<protein>
    <recommendedName>
        <fullName evidence="6">Protein kinase domain-containing protein</fullName>
    </recommendedName>
</protein>
<feature type="domain" description="Protein kinase" evidence="6">
    <location>
        <begin position="15"/>
        <end position="271"/>
    </location>
</feature>
<evidence type="ECO:0000313" key="7">
    <source>
        <dbReference type="EMBL" id="GAA4404127.1"/>
    </source>
</evidence>
<evidence type="ECO:0000256" key="4">
    <source>
        <dbReference type="ARBA" id="ARBA00022840"/>
    </source>
</evidence>
<reference evidence="8" key="1">
    <citation type="journal article" date="2019" name="Int. J. Syst. Evol. Microbiol.">
        <title>The Global Catalogue of Microorganisms (GCM) 10K type strain sequencing project: providing services to taxonomists for standard genome sequencing and annotation.</title>
        <authorList>
            <consortium name="The Broad Institute Genomics Platform"/>
            <consortium name="The Broad Institute Genome Sequencing Center for Infectious Disease"/>
            <person name="Wu L."/>
            <person name="Ma J."/>
        </authorList>
    </citation>
    <scope>NUCLEOTIDE SEQUENCE [LARGE SCALE GENOMIC DNA]</scope>
    <source>
        <strain evidence="8">JCM 17925</strain>
    </source>
</reference>
<dbReference type="EMBL" id="BAABHB010000003">
    <property type="protein sequence ID" value="GAA4404127.1"/>
    <property type="molecule type" value="Genomic_DNA"/>
</dbReference>
<dbReference type="Pfam" id="PF00069">
    <property type="entry name" value="Pkinase"/>
    <property type="match status" value="1"/>
</dbReference>
<dbReference type="Gene3D" id="1.10.510.10">
    <property type="entry name" value="Transferase(Phosphotransferase) domain 1"/>
    <property type="match status" value="1"/>
</dbReference>
<dbReference type="RefSeq" id="WP_345266755.1">
    <property type="nucleotide sequence ID" value="NZ_BAABHB010000003.1"/>
</dbReference>